<keyword evidence="2" id="KW-1185">Reference proteome</keyword>
<dbReference type="Proteomes" id="UP000275408">
    <property type="component" value="Unassembled WGS sequence"/>
</dbReference>
<protein>
    <submittedName>
        <fullName evidence="1">Uncharacterized protein</fullName>
    </submittedName>
</protein>
<organism evidence="1 2">
    <name type="scientific">Pocillopora damicornis</name>
    <name type="common">Cauliflower coral</name>
    <name type="synonym">Millepora damicornis</name>
    <dbReference type="NCBI Taxonomy" id="46731"/>
    <lineage>
        <taxon>Eukaryota</taxon>
        <taxon>Metazoa</taxon>
        <taxon>Cnidaria</taxon>
        <taxon>Anthozoa</taxon>
        <taxon>Hexacorallia</taxon>
        <taxon>Scleractinia</taxon>
        <taxon>Astrocoeniina</taxon>
        <taxon>Pocilloporidae</taxon>
        <taxon>Pocillopora</taxon>
    </lineage>
</organism>
<evidence type="ECO:0000313" key="1">
    <source>
        <dbReference type="EMBL" id="RMX48253.1"/>
    </source>
</evidence>
<proteinExistence type="predicted"/>
<reference evidence="1 2" key="1">
    <citation type="journal article" date="2018" name="Sci. Rep.">
        <title>Comparative analysis of the Pocillopora damicornis genome highlights role of immune system in coral evolution.</title>
        <authorList>
            <person name="Cunning R."/>
            <person name="Bay R.A."/>
            <person name="Gillette P."/>
            <person name="Baker A.C."/>
            <person name="Traylor-Knowles N."/>
        </authorList>
    </citation>
    <scope>NUCLEOTIDE SEQUENCE [LARGE SCALE GENOMIC DNA]</scope>
    <source>
        <strain evidence="1">RSMAS</strain>
        <tissue evidence="1">Whole animal</tissue>
    </source>
</reference>
<accession>A0A3M6U3I6</accession>
<dbReference type="EMBL" id="RCHS01002303">
    <property type="protein sequence ID" value="RMX48253.1"/>
    <property type="molecule type" value="Genomic_DNA"/>
</dbReference>
<evidence type="ECO:0000313" key="2">
    <source>
        <dbReference type="Proteomes" id="UP000275408"/>
    </source>
</evidence>
<comment type="caution">
    <text evidence="1">The sequence shown here is derived from an EMBL/GenBank/DDBJ whole genome shotgun (WGS) entry which is preliminary data.</text>
</comment>
<gene>
    <name evidence="1" type="ORF">pdam_00005462</name>
</gene>
<dbReference type="AlphaFoldDB" id="A0A3M6U3I6"/>
<name>A0A3M6U3I6_POCDA</name>
<sequence length="159" mass="17602">MVQKKHREGIWVQSNREQNPAMSGWVEDSNLERPENKSSTVLPKLLQDLNVLPLALATLLNIVSSSLRVCNGLLFPRNLDPLSLTSGNLDPLSLIPGGPIVPLICGFRRLAKIGSVAKAKQSLAERYLLGLFQRMLNNQQPWMSQSFSFPAISSIKIVL</sequence>